<dbReference type="WBParaSite" id="HPLM_0000638701-mRNA-1">
    <property type="protein sequence ID" value="HPLM_0000638701-mRNA-1"/>
    <property type="gene ID" value="HPLM_0000638701"/>
</dbReference>
<organism evidence="4">
    <name type="scientific">Haemonchus placei</name>
    <name type="common">Barber's pole worm</name>
    <dbReference type="NCBI Taxonomy" id="6290"/>
    <lineage>
        <taxon>Eukaryota</taxon>
        <taxon>Metazoa</taxon>
        <taxon>Ecdysozoa</taxon>
        <taxon>Nematoda</taxon>
        <taxon>Chromadorea</taxon>
        <taxon>Rhabditida</taxon>
        <taxon>Rhabditina</taxon>
        <taxon>Rhabditomorpha</taxon>
        <taxon>Strongyloidea</taxon>
        <taxon>Trichostrongylidae</taxon>
        <taxon>Haemonchus</taxon>
    </lineage>
</organism>
<sequence length="77" mass="8395">MLLRCKKPKAEGPTNNERTMESSSLVVSAALVSSSTHLSSISSILTKSCPFARHPMPTANASEGHLYRQLLFSTLYI</sequence>
<evidence type="ECO:0000313" key="4">
    <source>
        <dbReference type="WBParaSite" id="HPLM_0000638701-mRNA-1"/>
    </source>
</evidence>
<evidence type="ECO:0000313" key="3">
    <source>
        <dbReference type="Proteomes" id="UP000268014"/>
    </source>
</evidence>
<keyword evidence="3" id="KW-1185">Reference proteome</keyword>
<name>A0A0N4W872_HAEPC</name>
<dbReference type="EMBL" id="UZAF01016484">
    <property type="protein sequence ID" value="VDO28801.1"/>
    <property type="molecule type" value="Genomic_DNA"/>
</dbReference>
<evidence type="ECO:0000256" key="1">
    <source>
        <dbReference type="SAM" id="MobiDB-lite"/>
    </source>
</evidence>
<protein>
    <submittedName>
        <fullName evidence="4">Ovule protein</fullName>
    </submittedName>
</protein>
<evidence type="ECO:0000313" key="2">
    <source>
        <dbReference type="EMBL" id="VDO28801.1"/>
    </source>
</evidence>
<proteinExistence type="predicted"/>
<gene>
    <name evidence="2" type="ORF">HPLM_LOCUS6379</name>
</gene>
<reference evidence="4" key="1">
    <citation type="submission" date="2017-02" db="UniProtKB">
        <authorList>
            <consortium name="WormBaseParasite"/>
        </authorList>
    </citation>
    <scope>IDENTIFICATION</scope>
</reference>
<dbReference type="Proteomes" id="UP000268014">
    <property type="component" value="Unassembled WGS sequence"/>
</dbReference>
<feature type="region of interest" description="Disordered" evidence="1">
    <location>
        <begin position="1"/>
        <end position="21"/>
    </location>
</feature>
<reference evidence="2 3" key="2">
    <citation type="submission" date="2018-11" db="EMBL/GenBank/DDBJ databases">
        <authorList>
            <consortium name="Pathogen Informatics"/>
        </authorList>
    </citation>
    <scope>NUCLEOTIDE SEQUENCE [LARGE SCALE GENOMIC DNA]</scope>
    <source>
        <strain evidence="2 3">MHpl1</strain>
    </source>
</reference>
<dbReference type="AlphaFoldDB" id="A0A0N4W872"/>
<accession>A0A0N4W872</accession>